<dbReference type="EMBL" id="CP001663">
    <property type="protein sequence ID" value="AFP42635.1"/>
    <property type="molecule type" value="Genomic_DNA"/>
</dbReference>
<accession>I7FMT7</accession>
<dbReference type="KEGG" id="msg:MSMEI_6209"/>
<sequence length="38" mass="4017">MACVVAPTFSHESRSTAGGELGIGLQFNLTLLNDLDHT</sequence>
<dbReference type="AlphaFoldDB" id="I7FMT7"/>
<dbReference type="Proteomes" id="UP000006158">
    <property type="component" value="Chromosome"/>
</dbReference>
<reference evidence="1 2" key="2">
    <citation type="journal article" date="2009" name="Genome Res.">
        <title>Ortho-proteogenomics: multiple proteomes investigation through orthology and a new MS-based protocol.</title>
        <authorList>
            <person name="Gallien S."/>
            <person name="Perrodou E."/>
            <person name="Carapito C."/>
            <person name="Deshayes C."/>
            <person name="Reyrat J.M."/>
            <person name="Van Dorsselaer A."/>
            <person name="Poch O."/>
            <person name="Schaeffer C."/>
            <person name="Lecompte O."/>
        </authorList>
    </citation>
    <scope>NUCLEOTIDE SEQUENCE [LARGE SCALE GENOMIC DNA]</scope>
    <source>
        <strain evidence="2">ATCC 700084 / mc(2)155</strain>
    </source>
</reference>
<protein>
    <submittedName>
        <fullName evidence="1">Uncharacterized protein</fullName>
    </submittedName>
</protein>
<proteinExistence type="predicted"/>
<gene>
    <name evidence="1" type="ordered locus">MSMEI_6209</name>
</gene>
<evidence type="ECO:0000313" key="2">
    <source>
        <dbReference type="Proteomes" id="UP000006158"/>
    </source>
</evidence>
<dbReference type="PATRIC" id="fig|246196.56.peg.6332"/>
<dbReference type="KEGG" id="msb:LJ00_31520"/>
<evidence type="ECO:0000313" key="1">
    <source>
        <dbReference type="EMBL" id="AFP42635.1"/>
    </source>
</evidence>
<reference evidence="1 2" key="1">
    <citation type="journal article" date="2007" name="Genome Biol.">
        <title>Interrupted coding sequences in Mycobacterium smegmatis: authentic mutations or sequencing errors?</title>
        <authorList>
            <person name="Deshayes C."/>
            <person name="Perrodou E."/>
            <person name="Gallien S."/>
            <person name="Euphrasie D."/>
            <person name="Schaeffer C."/>
            <person name="Van-Dorsselaer A."/>
            <person name="Poch O."/>
            <person name="Lecompte O."/>
            <person name="Reyrat J.M."/>
        </authorList>
    </citation>
    <scope>NUCLEOTIDE SEQUENCE [LARGE SCALE GENOMIC DNA]</scope>
    <source>
        <strain evidence="2">ATCC 700084 / mc(2)155</strain>
    </source>
</reference>
<name>I7FMT7_MYCS2</name>
<organism evidence="1 2">
    <name type="scientific">Mycolicibacterium smegmatis (strain ATCC 700084 / mc(2)155)</name>
    <name type="common">Mycobacterium smegmatis</name>
    <dbReference type="NCBI Taxonomy" id="246196"/>
    <lineage>
        <taxon>Bacteria</taxon>
        <taxon>Bacillati</taxon>
        <taxon>Actinomycetota</taxon>
        <taxon>Actinomycetes</taxon>
        <taxon>Mycobacteriales</taxon>
        <taxon>Mycobacteriaceae</taxon>
        <taxon>Mycolicibacterium</taxon>
    </lineage>
</organism>